<evidence type="ECO:0000313" key="2">
    <source>
        <dbReference type="Proteomes" id="UP000297729"/>
    </source>
</evidence>
<name>A0A4Y9SAS1_9BURK</name>
<evidence type="ECO:0000313" key="1">
    <source>
        <dbReference type="EMBL" id="TFW17256.1"/>
    </source>
</evidence>
<reference evidence="1 2" key="1">
    <citation type="submission" date="2019-03" db="EMBL/GenBank/DDBJ databases">
        <title>Draft Genome Sequence of Duganella callidus sp. nov., a Novel Duganella Species Isolated from Cultivated Soil.</title>
        <authorList>
            <person name="Raths R."/>
            <person name="Peta V."/>
            <person name="Bucking H."/>
        </authorList>
    </citation>
    <scope>NUCLEOTIDE SEQUENCE [LARGE SCALE GENOMIC DNA]</scope>
    <source>
        <strain evidence="1 2">DN04</strain>
    </source>
</reference>
<dbReference type="EMBL" id="SPVG01000210">
    <property type="protein sequence ID" value="TFW17256.1"/>
    <property type="molecule type" value="Genomic_DNA"/>
</dbReference>
<accession>A0A4Y9SAS1</accession>
<dbReference type="OrthoDB" id="8776845at2"/>
<dbReference type="Proteomes" id="UP000297729">
    <property type="component" value="Unassembled WGS sequence"/>
</dbReference>
<gene>
    <name evidence="1" type="ORF">E4L98_21030</name>
</gene>
<proteinExistence type="predicted"/>
<organism evidence="1 2">
    <name type="scientific">Duganella callida</name>
    <dbReference type="NCBI Taxonomy" id="2561932"/>
    <lineage>
        <taxon>Bacteria</taxon>
        <taxon>Pseudomonadati</taxon>
        <taxon>Pseudomonadota</taxon>
        <taxon>Betaproteobacteria</taxon>
        <taxon>Burkholderiales</taxon>
        <taxon>Oxalobacteraceae</taxon>
        <taxon>Telluria group</taxon>
        <taxon>Duganella</taxon>
    </lineage>
</organism>
<protein>
    <submittedName>
        <fullName evidence="1">Uncharacterized protein</fullName>
    </submittedName>
</protein>
<sequence length="89" mass="9952">MKYVSLIQNGRMHTSGAHVSSFEFTNDMDLAALASRLIDEGFAFVDEPAGWPPAEVLRDLNSKGILNRSFNPISWTSPEVFHVYEVAHD</sequence>
<keyword evidence="2" id="KW-1185">Reference proteome</keyword>
<dbReference type="RefSeq" id="WP_135203500.1">
    <property type="nucleotide sequence ID" value="NZ_SPVG01000210.1"/>
</dbReference>
<comment type="caution">
    <text evidence="1">The sequence shown here is derived from an EMBL/GenBank/DDBJ whole genome shotgun (WGS) entry which is preliminary data.</text>
</comment>
<dbReference type="AlphaFoldDB" id="A0A4Y9SAS1"/>